<keyword evidence="2" id="KW-1185">Reference proteome</keyword>
<comment type="caution">
    <text evidence="1">The sequence shown here is derived from an EMBL/GenBank/DDBJ whole genome shotgun (WGS) entry which is preliminary data.</text>
</comment>
<name>A0ACC1SZH6_9HYPO</name>
<gene>
    <name evidence="1" type="ORF">NM208_g491</name>
</gene>
<proteinExistence type="predicted"/>
<reference evidence="1" key="1">
    <citation type="submission" date="2022-08" db="EMBL/GenBank/DDBJ databases">
        <title>Genome Sequence of Fusarium decemcellulare.</title>
        <authorList>
            <person name="Buettner E."/>
        </authorList>
    </citation>
    <scope>NUCLEOTIDE SEQUENCE</scope>
    <source>
        <strain evidence="1">Babe19</strain>
    </source>
</reference>
<sequence length="413" mass="45846">MWAIADVPIVPRNHALVICGFLFTGLSTLCVCLRIFARTFLVYTIGLDDFIVVASMLGSIAFLTGTVSRESSAMPHNSSPWTKADVEIKYGLGDAVRLEVLQQFLQSLLATVIAYSFTQITVKISIVVQYRRILISKGAQRLFNWLLAWLSVYGLFCVLSSIITCWPIAKYWNDPIPGGCIDRSILHYVLASVNIINDILVLIAPWPFLNKLQLGRKAKMALIGVFGCGIFVCIVAMVRLHSLYVNNSAPIDQQPVKGVDIALWSGLEINVAIMCASVSTLRLLFTRMFPSLASTFANSYVSRKSDRRKSNLQLLSNPNGNGVDLTNHRRSKMIHVRQSIEMETLNQEDDDSDRNLIICQGSSTEARPAQKVDNQEIPVVQILQGPDSWRRGNPNGVLGVNLVTADGSFRKRD</sequence>
<organism evidence="1 2">
    <name type="scientific">Fusarium decemcellulare</name>
    <dbReference type="NCBI Taxonomy" id="57161"/>
    <lineage>
        <taxon>Eukaryota</taxon>
        <taxon>Fungi</taxon>
        <taxon>Dikarya</taxon>
        <taxon>Ascomycota</taxon>
        <taxon>Pezizomycotina</taxon>
        <taxon>Sordariomycetes</taxon>
        <taxon>Hypocreomycetidae</taxon>
        <taxon>Hypocreales</taxon>
        <taxon>Nectriaceae</taxon>
        <taxon>Fusarium</taxon>
        <taxon>Fusarium decemcellulare species complex</taxon>
    </lineage>
</organism>
<accession>A0ACC1SZH6</accession>
<evidence type="ECO:0000313" key="2">
    <source>
        <dbReference type="Proteomes" id="UP001148629"/>
    </source>
</evidence>
<protein>
    <submittedName>
        <fullName evidence="1">Uncharacterized protein</fullName>
    </submittedName>
</protein>
<dbReference type="Proteomes" id="UP001148629">
    <property type="component" value="Unassembled WGS sequence"/>
</dbReference>
<evidence type="ECO:0000313" key="1">
    <source>
        <dbReference type="EMBL" id="KAJ3549460.1"/>
    </source>
</evidence>
<dbReference type="EMBL" id="JANRMS010000022">
    <property type="protein sequence ID" value="KAJ3549460.1"/>
    <property type="molecule type" value="Genomic_DNA"/>
</dbReference>